<dbReference type="AlphaFoldDB" id="A0AAN8VUW4"/>
<keyword evidence="3" id="KW-1185">Reference proteome</keyword>
<comment type="caution">
    <text evidence="2">The sequence shown here is derived from an EMBL/GenBank/DDBJ whole genome shotgun (WGS) entry which is preliminary data.</text>
</comment>
<evidence type="ECO:0000313" key="2">
    <source>
        <dbReference type="EMBL" id="KAK6936206.1"/>
    </source>
</evidence>
<evidence type="ECO:0000256" key="1">
    <source>
        <dbReference type="SAM" id="MobiDB-lite"/>
    </source>
</evidence>
<dbReference type="Proteomes" id="UP001370490">
    <property type="component" value="Unassembled WGS sequence"/>
</dbReference>
<evidence type="ECO:0000313" key="3">
    <source>
        <dbReference type="Proteomes" id="UP001370490"/>
    </source>
</evidence>
<sequence length="103" mass="10871">MAGGDKVVTRKQKGREAKDSEGGQAVKKTKTENDNGDNGYANGAEIAAGAKCLVASRVQLKQGGMSKISKALSVLNTAVIQLNFMGKEECTRIPGCSRKVERS</sequence>
<dbReference type="EMBL" id="JBAMMX010000007">
    <property type="protein sequence ID" value="KAK6936206.1"/>
    <property type="molecule type" value="Genomic_DNA"/>
</dbReference>
<name>A0AAN8VUW4_9MAGN</name>
<proteinExistence type="predicted"/>
<protein>
    <submittedName>
        <fullName evidence="2">Uncharacterized protein</fullName>
    </submittedName>
</protein>
<reference evidence="2 3" key="1">
    <citation type="submission" date="2023-12" db="EMBL/GenBank/DDBJ databases">
        <title>A high-quality genome assembly for Dillenia turbinata (Dilleniales).</title>
        <authorList>
            <person name="Chanderbali A."/>
        </authorList>
    </citation>
    <scope>NUCLEOTIDE SEQUENCE [LARGE SCALE GENOMIC DNA]</scope>
    <source>
        <strain evidence="2">LSX21</strain>
        <tissue evidence="2">Leaf</tissue>
    </source>
</reference>
<accession>A0AAN8VUW4</accession>
<gene>
    <name evidence="2" type="ORF">RJ641_033236</name>
</gene>
<feature type="region of interest" description="Disordered" evidence="1">
    <location>
        <begin position="1"/>
        <end position="40"/>
    </location>
</feature>
<organism evidence="2 3">
    <name type="scientific">Dillenia turbinata</name>
    <dbReference type="NCBI Taxonomy" id="194707"/>
    <lineage>
        <taxon>Eukaryota</taxon>
        <taxon>Viridiplantae</taxon>
        <taxon>Streptophyta</taxon>
        <taxon>Embryophyta</taxon>
        <taxon>Tracheophyta</taxon>
        <taxon>Spermatophyta</taxon>
        <taxon>Magnoliopsida</taxon>
        <taxon>eudicotyledons</taxon>
        <taxon>Gunneridae</taxon>
        <taxon>Pentapetalae</taxon>
        <taxon>Dilleniales</taxon>
        <taxon>Dilleniaceae</taxon>
        <taxon>Dillenia</taxon>
    </lineage>
</organism>